<comment type="caution">
    <text evidence="4">The sequence shown here is derived from an EMBL/GenBank/DDBJ whole genome shotgun (WGS) entry which is preliminary data.</text>
</comment>
<dbReference type="AlphaFoldDB" id="A0AAW6T1K9"/>
<accession>A0AAW6T1K9</accession>
<gene>
    <name evidence="4" type="ORF">P5X88_19735</name>
</gene>
<keyword evidence="1" id="KW-0472">Membrane</keyword>
<dbReference type="Pfam" id="PF23494">
    <property type="entry name" value="bPH_10"/>
    <property type="match status" value="1"/>
</dbReference>
<feature type="domain" description="Cysteinyl-tRNA ligase anticodon binding" evidence="2">
    <location>
        <begin position="178"/>
        <end position="228"/>
    </location>
</feature>
<proteinExistence type="predicted"/>
<dbReference type="InterPro" id="IPR056411">
    <property type="entry name" value="CysS_C"/>
</dbReference>
<keyword evidence="1" id="KW-1133">Transmembrane helix</keyword>
<evidence type="ECO:0000313" key="4">
    <source>
        <dbReference type="EMBL" id="MDH5163169.1"/>
    </source>
</evidence>
<dbReference type="Pfam" id="PF23493">
    <property type="entry name" value="CysS_C"/>
    <property type="match status" value="1"/>
</dbReference>
<sequence length="234" mass="26630">MLGEINSSSKTILGYSKALGILLYGGFSILGLVLGYFLPRIADWALKLPWLPFEGPIKLIHTLNGPWLPTILAILGFIAGIVIAYIAIKEILIITLTDQEILLEKDEQKTRLLNEQIESVFLDGKELVILGKSGYELVREKHDDSPKKICEAFINHGYSWLAEGDPFKEEYRRWVPDSPELSLSANALMKAREMALKKNEVKDVKELRKELEKLGYIVRDEETCQYWRKVVKIG</sequence>
<keyword evidence="1" id="KW-0812">Transmembrane</keyword>
<evidence type="ECO:0000259" key="2">
    <source>
        <dbReference type="Pfam" id="PF23493"/>
    </source>
</evidence>
<evidence type="ECO:0000256" key="1">
    <source>
        <dbReference type="SAM" id="Phobius"/>
    </source>
</evidence>
<feature type="transmembrane region" description="Helical" evidence="1">
    <location>
        <begin position="21"/>
        <end position="42"/>
    </location>
</feature>
<dbReference type="Proteomes" id="UP001159179">
    <property type="component" value="Unassembled WGS sequence"/>
</dbReference>
<evidence type="ECO:0000259" key="3">
    <source>
        <dbReference type="Pfam" id="PF23494"/>
    </source>
</evidence>
<name>A0AAW6T1K9_9BACI</name>
<feature type="transmembrane region" description="Helical" evidence="1">
    <location>
        <begin position="67"/>
        <end position="88"/>
    </location>
</feature>
<feature type="domain" description="YqeB PH" evidence="3">
    <location>
        <begin position="11"/>
        <end position="160"/>
    </location>
</feature>
<dbReference type="EMBL" id="JAROYP010000013">
    <property type="protein sequence ID" value="MDH5163169.1"/>
    <property type="molecule type" value="Genomic_DNA"/>
</dbReference>
<reference evidence="4" key="1">
    <citation type="submission" date="2023-03" db="EMBL/GenBank/DDBJ databases">
        <title>Bacterial isolates from washroom surfaces on a university campus.</title>
        <authorList>
            <person name="Holman D.B."/>
            <person name="Gzyl K.E."/>
            <person name="Taheri A.E."/>
        </authorList>
    </citation>
    <scope>NUCLEOTIDE SEQUENCE</scope>
    <source>
        <strain evidence="4">RD03</strain>
    </source>
</reference>
<evidence type="ECO:0000313" key="5">
    <source>
        <dbReference type="Proteomes" id="UP001159179"/>
    </source>
</evidence>
<organism evidence="4 5">
    <name type="scientific">Heyndrickxia oleronia</name>
    <dbReference type="NCBI Taxonomy" id="38875"/>
    <lineage>
        <taxon>Bacteria</taxon>
        <taxon>Bacillati</taxon>
        <taxon>Bacillota</taxon>
        <taxon>Bacilli</taxon>
        <taxon>Bacillales</taxon>
        <taxon>Bacillaceae</taxon>
        <taxon>Heyndrickxia</taxon>
    </lineage>
</organism>
<protein>
    <submittedName>
        <fullName evidence="4">DUF308 domain-containing protein</fullName>
    </submittedName>
</protein>
<dbReference type="InterPro" id="IPR057798">
    <property type="entry name" value="PH_YqeB"/>
</dbReference>